<reference evidence="1 2" key="1">
    <citation type="submission" date="2021-05" db="EMBL/GenBank/DDBJ databases">
        <title>The draft genome of Geobacter luticola JCM 17780.</title>
        <authorList>
            <person name="Xu Z."/>
            <person name="Masuda Y."/>
            <person name="Itoh H."/>
            <person name="Senoo K."/>
        </authorList>
    </citation>
    <scope>NUCLEOTIDE SEQUENCE [LARGE SCALE GENOMIC DNA]</scope>
    <source>
        <strain evidence="1 2">JCM 17780</strain>
    </source>
</reference>
<dbReference type="InterPro" id="IPR021523">
    <property type="entry name" value="DUF3187"/>
</dbReference>
<name>A0ABS5SAR4_9BACT</name>
<dbReference type="EMBL" id="JAHCVK010000001">
    <property type="protein sequence ID" value="MBT0651737.1"/>
    <property type="molecule type" value="Genomic_DNA"/>
</dbReference>
<dbReference type="RefSeq" id="WP_214173735.1">
    <property type="nucleotide sequence ID" value="NZ_JAHCVK010000001.1"/>
</dbReference>
<comment type="caution">
    <text evidence="1">The sequence shown here is derived from an EMBL/GenBank/DDBJ whole genome shotgun (WGS) entry which is preliminary data.</text>
</comment>
<evidence type="ECO:0000313" key="2">
    <source>
        <dbReference type="Proteomes" id="UP000756860"/>
    </source>
</evidence>
<dbReference type="Proteomes" id="UP000756860">
    <property type="component" value="Unassembled WGS sequence"/>
</dbReference>
<keyword evidence="2" id="KW-1185">Reference proteome</keyword>
<organism evidence="1 2">
    <name type="scientific">Geomobilimonas luticola</name>
    <dbReference type="NCBI Taxonomy" id="1114878"/>
    <lineage>
        <taxon>Bacteria</taxon>
        <taxon>Pseudomonadati</taxon>
        <taxon>Thermodesulfobacteriota</taxon>
        <taxon>Desulfuromonadia</taxon>
        <taxon>Geobacterales</taxon>
        <taxon>Geobacteraceae</taxon>
        <taxon>Geomobilimonas</taxon>
    </lineage>
</organism>
<dbReference type="Pfam" id="PF11383">
    <property type="entry name" value="DUF3187"/>
    <property type="match status" value="1"/>
</dbReference>
<proteinExistence type="predicted"/>
<accession>A0ABS5SAR4</accession>
<evidence type="ECO:0000313" key="1">
    <source>
        <dbReference type="EMBL" id="MBT0651737.1"/>
    </source>
</evidence>
<protein>
    <submittedName>
        <fullName evidence="1">DUF3187 family protein</fullName>
    </submittedName>
</protein>
<sequence length="358" mass="38620">MARKTRIATLPALLPFRSGPSALFLPLAVVCCLFCGILVPGIARCADITPFHTFNQSPLVQIFGLPAAEPAALQPAGRSRSLLALDIANSFARDTTPRDEILIDGESYRLTLALRHGITEKLEAGIDIPWVGHGAGVFDSFIEGWHDFFGLPQGGRKEAPRNRLLYAYDRYGQERLRRDDSTFGMGDIRLTGGLQLYHDRRPNPRAVALRTSIKLPTGSSSRLHGSGSTDVALWLTASDDYTLPGPWGHLALFGSAGGMVMTGGDILRDQQRNLAGFGSLGVGWSPAEWIALKTQISGNTPFYRDSDLPELDNPSFLLTVGGTLAFSPDTALDIGVSEDLAVSTAPDVALHLGLSHRF</sequence>
<gene>
    <name evidence="1" type="ORF">KI810_01590</name>
</gene>